<keyword evidence="4" id="KW-1185">Reference proteome</keyword>
<feature type="signal peptide" evidence="2">
    <location>
        <begin position="1"/>
        <end position="17"/>
    </location>
</feature>
<gene>
    <name evidence="3" type="ORF">PG997_011896</name>
</gene>
<name>A0ABR1V524_9PEZI</name>
<evidence type="ECO:0000256" key="1">
    <source>
        <dbReference type="SAM" id="MobiDB-lite"/>
    </source>
</evidence>
<reference evidence="3 4" key="1">
    <citation type="submission" date="2023-01" db="EMBL/GenBank/DDBJ databases">
        <title>Analysis of 21 Apiospora genomes using comparative genomics revels a genus with tremendous synthesis potential of carbohydrate active enzymes and secondary metabolites.</title>
        <authorList>
            <person name="Sorensen T."/>
        </authorList>
    </citation>
    <scope>NUCLEOTIDE SEQUENCE [LARGE SCALE GENOMIC DNA]</scope>
    <source>
        <strain evidence="3 4">CBS 114990</strain>
    </source>
</reference>
<feature type="compositionally biased region" description="Low complexity" evidence="1">
    <location>
        <begin position="237"/>
        <end position="248"/>
    </location>
</feature>
<feature type="chain" id="PRO_5045162513" evidence="2">
    <location>
        <begin position="18"/>
        <end position="329"/>
    </location>
</feature>
<feature type="compositionally biased region" description="Pro residues" evidence="1">
    <location>
        <begin position="42"/>
        <end position="53"/>
    </location>
</feature>
<organism evidence="3 4">
    <name type="scientific">Apiospora hydei</name>
    <dbReference type="NCBI Taxonomy" id="1337664"/>
    <lineage>
        <taxon>Eukaryota</taxon>
        <taxon>Fungi</taxon>
        <taxon>Dikarya</taxon>
        <taxon>Ascomycota</taxon>
        <taxon>Pezizomycotina</taxon>
        <taxon>Sordariomycetes</taxon>
        <taxon>Xylariomycetidae</taxon>
        <taxon>Amphisphaeriales</taxon>
        <taxon>Apiosporaceae</taxon>
        <taxon>Apiospora</taxon>
    </lineage>
</organism>
<feature type="region of interest" description="Disordered" evidence="1">
    <location>
        <begin position="16"/>
        <end position="207"/>
    </location>
</feature>
<feature type="region of interest" description="Disordered" evidence="1">
    <location>
        <begin position="237"/>
        <end position="288"/>
    </location>
</feature>
<keyword evidence="2" id="KW-0732">Signal</keyword>
<evidence type="ECO:0000313" key="4">
    <source>
        <dbReference type="Proteomes" id="UP001433268"/>
    </source>
</evidence>
<dbReference type="Proteomes" id="UP001433268">
    <property type="component" value="Unassembled WGS sequence"/>
</dbReference>
<dbReference type="RefSeq" id="XP_066661903.1">
    <property type="nucleotide sequence ID" value="XM_066816211.1"/>
</dbReference>
<evidence type="ECO:0000313" key="3">
    <source>
        <dbReference type="EMBL" id="KAK8065149.1"/>
    </source>
</evidence>
<evidence type="ECO:0000256" key="2">
    <source>
        <dbReference type="SAM" id="SignalP"/>
    </source>
</evidence>
<dbReference type="GeneID" id="92049271"/>
<feature type="compositionally biased region" description="Basic residues" evidence="1">
    <location>
        <begin position="249"/>
        <end position="258"/>
    </location>
</feature>
<protein>
    <submittedName>
        <fullName evidence="3">Uncharacterized protein</fullName>
    </submittedName>
</protein>
<feature type="compositionally biased region" description="Gly residues" evidence="1">
    <location>
        <begin position="71"/>
        <end position="81"/>
    </location>
</feature>
<feature type="compositionally biased region" description="Pro residues" evidence="1">
    <location>
        <begin position="136"/>
        <end position="206"/>
    </location>
</feature>
<proteinExistence type="predicted"/>
<feature type="compositionally biased region" description="Gly residues" evidence="1">
    <location>
        <begin position="54"/>
        <end position="64"/>
    </location>
</feature>
<feature type="compositionally biased region" description="Basic and acidic residues" evidence="1">
    <location>
        <begin position="101"/>
        <end position="115"/>
    </location>
</feature>
<dbReference type="EMBL" id="JAQQWN010000009">
    <property type="protein sequence ID" value="KAK8065149.1"/>
    <property type="molecule type" value="Genomic_DNA"/>
</dbReference>
<accession>A0ABR1V524</accession>
<comment type="caution">
    <text evidence="3">The sequence shown here is derived from an EMBL/GenBank/DDBJ whole genome shotgun (WGS) entry which is preliminary data.</text>
</comment>
<sequence>MKYTSVTFTSLLVASLANPVPRPDGAAEPEEEAQVKARQGPPGGPGGFGPPAPGGFGPAGGPGGFGPPAPGGFGAPGGPGGFGPPAPGGFGPLDPAALVPLDREDHPATKLDKRPRLPQPVPRRAHHQERPQHPRQAPPGAPPPAPGLAPPPVPGVAPPPPGAPGFAPAPPPGAPAPPPGAPPAPGLVPAPDPNAPAPPPGAPRPPVLCLRLTRTRRHHHHRWERLRLQVYQARPSATTWCSTSSTRRSASRTRRSASRTRLPLDTSTPPEPIVQGAGNDPANMNQLNGVPASRAEVGTDTDSGGARSASAYTTALVVALGAAAWVLAC</sequence>